<name>A0AAN6DL83_PICAN</name>
<evidence type="ECO:0000313" key="3">
    <source>
        <dbReference type="Proteomes" id="UP001196530"/>
    </source>
</evidence>
<dbReference type="AlphaFoldDB" id="A0AAN6DL83"/>
<proteinExistence type="predicted"/>
<evidence type="ECO:0000256" key="1">
    <source>
        <dbReference type="SAM" id="MobiDB-lite"/>
    </source>
</evidence>
<organism evidence="2 3">
    <name type="scientific">Pichia angusta</name>
    <name type="common">Yeast</name>
    <name type="synonym">Hansenula polymorpha</name>
    <dbReference type="NCBI Taxonomy" id="870730"/>
    <lineage>
        <taxon>Eukaryota</taxon>
        <taxon>Fungi</taxon>
        <taxon>Dikarya</taxon>
        <taxon>Ascomycota</taxon>
        <taxon>Saccharomycotina</taxon>
        <taxon>Pichiomycetes</taxon>
        <taxon>Pichiales</taxon>
        <taxon>Pichiaceae</taxon>
        <taxon>Ogataea</taxon>
    </lineage>
</organism>
<sequence length="215" mass="23710">MDTSLRISFTIRMLSCITGSLRYCTNSGELSSFWSSGSSTLGRGFTGSRWGTGGTKQLTGEKVCSGRVQKPPVQKSSLAKLDLGKVLGIKETAKLEVAESSVNVDLLRVNKEPEEMSEDEDAQETQRRSADGSDSPNMVEFDMAKFYAENQKLISSGKLDHKDIVLQNSRATYYGVGNNNLSNVISFTEKNSDKIQHQIESDRRKLAAKGRRGDR</sequence>
<protein>
    <submittedName>
        <fullName evidence="2">Uncharacterized protein</fullName>
    </submittedName>
</protein>
<feature type="region of interest" description="Disordered" evidence="1">
    <location>
        <begin position="108"/>
        <end position="137"/>
    </location>
</feature>
<reference evidence="2" key="1">
    <citation type="journal article" date="2021" name="G3 (Bethesda)">
        <title>Genomic diversity, chromosomal rearrangements, and interspecies hybridization in the ogataea polymorpha species complex.</title>
        <authorList>
            <person name="Hanson S.J."/>
            <person name="Cinneide E.O."/>
            <person name="Salzberg L.I."/>
            <person name="Wolfe K.H."/>
            <person name="McGowan J."/>
            <person name="Fitzpatrick D.A."/>
            <person name="Matlin K."/>
        </authorList>
    </citation>
    <scope>NUCLEOTIDE SEQUENCE</scope>
    <source>
        <strain evidence="2">61-244</strain>
    </source>
</reference>
<dbReference type="EMBL" id="JAHLUX010000001">
    <property type="protein sequence ID" value="KAG7821716.1"/>
    <property type="molecule type" value="Genomic_DNA"/>
</dbReference>
<comment type="caution">
    <text evidence="2">The sequence shown here is derived from an EMBL/GenBank/DDBJ whole genome shotgun (WGS) entry which is preliminary data.</text>
</comment>
<dbReference type="RefSeq" id="XP_043062086.1">
    <property type="nucleotide sequence ID" value="XM_043202327.1"/>
</dbReference>
<accession>A0AAN6DL83</accession>
<dbReference type="Proteomes" id="UP001196530">
    <property type="component" value="Unassembled WGS sequence"/>
</dbReference>
<dbReference type="GeneID" id="66124242"/>
<gene>
    <name evidence="2" type="ORF">KL928_000191</name>
</gene>
<evidence type="ECO:0000313" key="2">
    <source>
        <dbReference type="EMBL" id="KAG7821716.1"/>
    </source>
</evidence>
<feature type="region of interest" description="Disordered" evidence="1">
    <location>
        <begin position="194"/>
        <end position="215"/>
    </location>
</feature>